<evidence type="ECO:0000313" key="2">
    <source>
        <dbReference type="Proteomes" id="UP000028926"/>
    </source>
</evidence>
<protein>
    <submittedName>
        <fullName evidence="1">Uncharacterized protein</fullName>
    </submittedName>
</protein>
<keyword evidence="2" id="KW-1185">Reference proteome</keyword>
<dbReference type="eggNOG" id="ENOG5033CUV">
    <property type="taxonomic scope" value="Bacteria"/>
</dbReference>
<organism evidence="1 2">
    <name type="scientific">Candidatus Odyssella acanthamoebae</name>
    <dbReference type="NCBI Taxonomy" id="91604"/>
    <lineage>
        <taxon>Bacteria</taxon>
        <taxon>Pseudomonadati</taxon>
        <taxon>Pseudomonadota</taxon>
        <taxon>Alphaproteobacteria</taxon>
        <taxon>Holosporales</taxon>
        <taxon>Candidatus Paracaedibacteraceae</taxon>
        <taxon>Candidatus Odyssella</taxon>
    </lineage>
</organism>
<gene>
    <name evidence="1" type="ORF">ID47_02965</name>
</gene>
<sequence>MEENIVEERSLLTDIEENDIEDTSVQDQDVVLENGKQKFERPDGIPDHFWNEGEGAYKTDEILKALKEEQQKALSLRQKLSKGFHNVPQTADHYNLDAEDLEMDEEELGQFKAIAHKNGLTQEQFNSLIKDLHDTYSEEEDPSAYNPQLGEAYVQKMYEEEIGKLGADGKQIITNIRSWGRSLLKQGVINQEHFDTLVNMPVSANEIKLLDILRNVSGHIANIPTGIGESTDHASEAEIHKILASPDYEKDPVLQRKVKEYFERVYK</sequence>
<name>A0A077ARX4_9PROT</name>
<dbReference type="Proteomes" id="UP000028926">
    <property type="component" value="Chromosome"/>
</dbReference>
<dbReference type="STRING" id="91604.ID47_02965"/>
<evidence type="ECO:0000313" key="1">
    <source>
        <dbReference type="EMBL" id="AIK95917.1"/>
    </source>
</evidence>
<dbReference type="KEGG" id="paca:ID47_02965"/>
<dbReference type="RefSeq" id="WP_038463586.1">
    <property type="nucleotide sequence ID" value="NZ_CP008941.1"/>
</dbReference>
<dbReference type="InterPro" id="IPR008768">
    <property type="entry name" value="Gp9-like"/>
</dbReference>
<dbReference type="EMBL" id="CP008941">
    <property type="protein sequence ID" value="AIK95917.1"/>
    <property type="molecule type" value="Genomic_DNA"/>
</dbReference>
<accession>A0A077ARX4</accession>
<dbReference type="AlphaFoldDB" id="A0A077ARX4"/>
<dbReference type="Pfam" id="PF05396">
    <property type="entry name" value="Phage_T7_Capsid"/>
    <property type="match status" value="1"/>
</dbReference>
<proteinExistence type="predicted"/>
<dbReference type="HOGENOM" id="CLU_1040860_0_0_5"/>
<reference evidence="1 2" key="1">
    <citation type="submission" date="2014-07" db="EMBL/GenBank/DDBJ databases">
        <title>Comparative genomic insights into amoeba endosymbionts belonging to the families of Holosporaceae and Candidatus Midichloriaceae within Rickettsiales.</title>
        <authorList>
            <person name="Wang Z."/>
            <person name="Wu M."/>
        </authorList>
    </citation>
    <scope>NUCLEOTIDE SEQUENCE [LARGE SCALE GENOMIC DNA]</scope>
    <source>
        <strain evidence="1">PRA3</strain>
    </source>
</reference>